<sequence>MNVSRDGAAPSVLVVDDQELVRAGFRLILERAGHPVVGEAGDGVEAIEQVALHRPDVVLMDVRMPRMDGIEATRRIMAAARGAAAGGGSAAAVAGAAAGGPAGDAAPKVLALTTFDLDEHVWAAVQAGASGFLLKDVSPGDLVHAVRAVARGDRVLSPAVTARLLDEFARRPLPGALPPAIAALTPREAEVARSVARGMSNAEIGERLFLSDATVKTYLSRLLAKLGLRDRVQLAVLAYESGLVRVGEAE</sequence>
<dbReference type="PRINTS" id="PR00038">
    <property type="entry name" value="HTHLUXR"/>
</dbReference>
<dbReference type="EMBL" id="FOZN01000003">
    <property type="protein sequence ID" value="SFS15605.1"/>
    <property type="molecule type" value="Genomic_DNA"/>
</dbReference>
<keyword evidence="3" id="KW-0238">DNA-binding</keyword>
<dbReference type="GO" id="GO:0003677">
    <property type="term" value="F:DNA binding"/>
    <property type="evidence" value="ECO:0007669"/>
    <property type="project" value="UniProtKB-KW"/>
</dbReference>
<reference evidence="8 9" key="1">
    <citation type="submission" date="2016-10" db="EMBL/GenBank/DDBJ databases">
        <authorList>
            <person name="Varghese N."/>
            <person name="Submissions S."/>
        </authorList>
    </citation>
    <scope>NUCLEOTIDE SEQUENCE [LARGE SCALE GENOMIC DNA]</scope>
    <source>
        <strain evidence="8 9">IAM 15147</strain>
    </source>
</reference>
<evidence type="ECO:0000256" key="2">
    <source>
        <dbReference type="ARBA" id="ARBA00023015"/>
    </source>
</evidence>
<dbReference type="InterPro" id="IPR001789">
    <property type="entry name" value="Sig_transdc_resp-reg_receiver"/>
</dbReference>
<keyword evidence="2" id="KW-0805">Transcription regulation</keyword>
<dbReference type="Pfam" id="PF00196">
    <property type="entry name" value="GerE"/>
    <property type="match status" value="1"/>
</dbReference>
<feature type="domain" description="HTH luxR-type" evidence="6">
    <location>
        <begin position="177"/>
        <end position="242"/>
    </location>
</feature>
<dbReference type="CDD" id="cd06170">
    <property type="entry name" value="LuxR_C_like"/>
    <property type="match status" value="1"/>
</dbReference>
<feature type="modified residue" description="4-aspartylphosphate" evidence="5">
    <location>
        <position position="61"/>
    </location>
</feature>
<feature type="domain" description="Response regulatory" evidence="7">
    <location>
        <begin position="11"/>
        <end position="150"/>
    </location>
</feature>
<accession>A0AA94HNR0</accession>
<keyword evidence="1 5" id="KW-0597">Phosphoprotein</keyword>
<dbReference type="InterPro" id="IPR011006">
    <property type="entry name" value="CheY-like_superfamily"/>
</dbReference>
<name>A0AA94HNR0_9MICO</name>
<evidence type="ECO:0000313" key="8">
    <source>
        <dbReference type="EMBL" id="SFS15605.1"/>
    </source>
</evidence>
<keyword evidence="4" id="KW-0804">Transcription</keyword>
<dbReference type="InterPro" id="IPR000792">
    <property type="entry name" value="Tscrpt_reg_LuxR_C"/>
</dbReference>
<dbReference type="InterPro" id="IPR058245">
    <property type="entry name" value="NreC/VraR/RcsB-like_REC"/>
</dbReference>
<dbReference type="GO" id="GO:0000160">
    <property type="term" value="P:phosphorelay signal transduction system"/>
    <property type="evidence" value="ECO:0007669"/>
    <property type="project" value="InterPro"/>
</dbReference>
<evidence type="ECO:0000259" key="6">
    <source>
        <dbReference type="PROSITE" id="PS50043"/>
    </source>
</evidence>
<dbReference type="PANTHER" id="PTHR43214">
    <property type="entry name" value="TWO-COMPONENT RESPONSE REGULATOR"/>
    <property type="match status" value="1"/>
</dbReference>
<dbReference type="CDD" id="cd17535">
    <property type="entry name" value="REC_NarL-like"/>
    <property type="match status" value="1"/>
</dbReference>
<dbReference type="Pfam" id="PF00072">
    <property type="entry name" value="Response_reg"/>
    <property type="match status" value="1"/>
</dbReference>
<dbReference type="SMART" id="SM00448">
    <property type="entry name" value="REC"/>
    <property type="match status" value="1"/>
</dbReference>
<dbReference type="RefSeq" id="WP_092918531.1">
    <property type="nucleotide sequence ID" value="NZ_FOZN01000003.1"/>
</dbReference>
<dbReference type="Gene3D" id="3.40.50.2300">
    <property type="match status" value="1"/>
</dbReference>
<evidence type="ECO:0000256" key="1">
    <source>
        <dbReference type="ARBA" id="ARBA00022553"/>
    </source>
</evidence>
<dbReference type="InterPro" id="IPR039420">
    <property type="entry name" value="WalR-like"/>
</dbReference>
<dbReference type="Proteomes" id="UP000198506">
    <property type="component" value="Unassembled WGS sequence"/>
</dbReference>
<evidence type="ECO:0000313" key="9">
    <source>
        <dbReference type="Proteomes" id="UP000198506"/>
    </source>
</evidence>
<dbReference type="SMART" id="SM00421">
    <property type="entry name" value="HTH_LUXR"/>
    <property type="match status" value="1"/>
</dbReference>
<organism evidence="8 9">
    <name type="scientific">Agrococcus baldri</name>
    <dbReference type="NCBI Taxonomy" id="153730"/>
    <lineage>
        <taxon>Bacteria</taxon>
        <taxon>Bacillati</taxon>
        <taxon>Actinomycetota</taxon>
        <taxon>Actinomycetes</taxon>
        <taxon>Micrococcales</taxon>
        <taxon>Microbacteriaceae</taxon>
        <taxon>Agrococcus</taxon>
    </lineage>
</organism>
<dbReference type="AlphaFoldDB" id="A0AA94HNR0"/>
<evidence type="ECO:0000256" key="4">
    <source>
        <dbReference type="ARBA" id="ARBA00023163"/>
    </source>
</evidence>
<evidence type="ECO:0000259" key="7">
    <source>
        <dbReference type="PROSITE" id="PS50110"/>
    </source>
</evidence>
<proteinExistence type="predicted"/>
<dbReference type="PROSITE" id="PS00622">
    <property type="entry name" value="HTH_LUXR_1"/>
    <property type="match status" value="1"/>
</dbReference>
<dbReference type="PROSITE" id="PS50043">
    <property type="entry name" value="HTH_LUXR_2"/>
    <property type="match status" value="1"/>
</dbReference>
<comment type="caution">
    <text evidence="8">The sequence shown here is derived from an EMBL/GenBank/DDBJ whole genome shotgun (WGS) entry which is preliminary data.</text>
</comment>
<evidence type="ECO:0000256" key="3">
    <source>
        <dbReference type="ARBA" id="ARBA00023125"/>
    </source>
</evidence>
<protein>
    <submittedName>
        <fullName evidence="8">Two component transcriptional regulator, LuxR family</fullName>
    </submittedName>
</protein>
<dbReference type="GO" id="GO:0006355">
    <property type="term" value="P:regulation of DNA-templated transcription"/>
    <property type="evidence" value="ECO:0007669"/>
    <property type="project" value="InterPro"/>
</dbReference>
<dbReference type="PANTHER" id="PTHR43214:SF24">
    <property type="entry name" value="TRANSCRIPTIONAL REGULATORY PROTEIN NARL-RELATED"/>
    <property type="match status" value="1"/>
</dbReference>
<gene>
    <name evidence="8" type="ORF">SAMN04487783_2082</name>
</gene>
<evidence type="ECO:0000256" key="5">
    <source>
        <dbReference type="PROSITE-ProRule" id="PRU00169"/>
    </source>
</evidence>
<dbReference type="SUPFAM" id="SSF52172">
    <property type="entry name" value="CheY-like"/>
    <property type="match status" value="1"/>
</dbReference>
<dbReference type="PROSITE" id="PS50110">
    <property type="entry name" value="RESPONSE_REGULATORY"/>
    <property type="match status" value="1"/>
</dbReference>
<keyword evidence="9" id="KW-1185">Reference proteome</keyword>